<keyword evidence="1" id="KW-0732">Signal</keyword>
<proteinExistence type="predicted"/>
<evidence type="ECO:0000313" key="3">
    <source>
        <dbReference type="Proteomes" id="UP001628179"/>
    </source>
</evidence>
<feature type="signal peptide" evidence="1">
    <location>
        <begin position="1"/>
        <end position="19"/>
    </location>
</feature>
<gene>
    <name evidence="2" type="ORF">MFIFM68171_09889</name>
</gene>
<keyword evidence="3" id="KW-1185">Reference proteome</keyword>
<dbReference type="Proteomes" id="UP001628179">
    <property type="component" value="Unassembled WGS sequence"/>
</dbReference>
<protein>
    <submittedName>
        <fullName evidence="2">Uncharacterized protein</fullName>
    </submittedName>
</protein>
<evidence type="ECO:0000256" key="1">
    <source>
        <dbReference type="SAM" id="SignalP"/>
    </source>
</evidence>
<reference evidence="2 3" key="1">
    <citation type="submission" date="2024-09" db="EMBL/GenBank/DDBJ databases">
        <title>Itraconazole resistance in Madurella fahalii resulting from another homologue of gene encoding cytochrome P450 14-alpha sterol demethylase (CYP51).</title>
        <authorList>
            <person name="Yoshioka I."/>
            <person name="Fahal A.H."/>
            <person name="Kaneko S."/>
            <person name="Yaguchi T."/>
        </authorList>
    </citation>
    <scope>NUCLEOTIDE SEQUENCE [LARGE SCALE GENOMIC DNA]</scope>
    <source>
        <strain evidence="2 3">IFM 68171</strain>
    </source>
</reference>
<dbReference type="RefSeq" id="XP_070921409.1">
    <property type="nucleotide sequence ID" value="XM_071065308.1"/>
</dbReference>
<feature type="chain" id="PRO_5046579987" evidence="1">
    <location>
        <begin position="20"/>
        <end position="343"/>
    </location>
</feature>
<evidence type="ECO:0000313" key="2">
    <source>
        <dbReference type="EMBL" id="GAB1319679.1"/>
    </source>
</evidence>
<organism evidence="2 3">
    <name type="scientific">Madurella fahalii</name>
    <dbReference type="NCBI Taxonomy" id="1157608"/>
    <lineage>
        <taxon>Eukaryota</taxon>
        <taxon>Fungi</taxon>
        <taxon>Dikarya</taxon>
        <taxon>Ascomycota</taxon>
        <taxon>Pezizomycotina</taxon>
        <taxon>Sordariomycetes</taxon>
        <taxon>Sordariomycetidae</taxon>
        <taxon>Sordariales</taxon>
        <taxon>Sordariales incertae sedis</taxon>
        <taxon>Madurella</taxon>
    </lineage>
</organism>
<dbReference type="EMBL" id="BAAFSV010000005">
    <property type="protein sequence ID" value="GAB1319679.1"/>
    <property type="molecule type" value="Genomic_DNA"/>
</dbReference>
<sequence>MRIPHYVPLVALAAQTAVAQGAEDLPDTPNPSISISSCESLGCNPSNNSVCAHNLPGAPVGVGIAPQVLDISATNLSLTLVDGLEERGFTAAGLPDYEFTDLQLFVGIGPNLADNDYPSGCALMMQYQGQTFPVPDDRDDEDSALANSTSCEGVVDELCQAAIYNMVRDFDSSSSEENDATDRCTALTRHINLRLREDSLMCGAHWVSSFINVTGGALPGPEMQVADNEALGDQSCRPVLPQSFQLYAVARMRQFYFTDPPESDFLRPLFGGRAGSTPVVTVVYDGEGNDRAPNVQFVCMKTYQPNGNPQPDPFEGAAAIANSRRAATMAVGFLTVVFAAMAV</sequence>
<name>A0ABQ0GPL2_9PEZI</name>
<comment type="caution">
    <text evidence="2">The sequence shown here is derived from an EMBL/GenBank/DDBJ whole genome shotgun (WGS) entry which is preliminary data.</text>
</comment>
<dbReference type="GeneID" id="98180631"/>
<accession>A0ABQ0GPL2</accession>